<feature type="chain" id="PRO_5028510790" description="RxLR effector protein" evidence="5">
    <location>
        <begin position="23"/>
        <end position="148"/>
    </location>
</feature>
<evidence type="ECO:0000256" key="3">
    <source>
        <dbReference type="ARBA" id="ARBA00022525"/>
    </source>
</evidence>
<comment type="domain">
    <text evidence="5">The RxLR-dEER motif acts to carry the protein into the host cell cytoplasm through binding to cell surface phosphatidylinositol-3-phosphate.</text>
</comment>
<keyword evidence="8" id="KW-1185">Reference proteome</keyword>
<dbReference type="Proteomes" id="UP000198211">
    <property type="component" value="Unassembled WGS sequence"/>
</dbReference>
<name>A0A225VV07_9STRA</name>
<dbReference type="InterPro" id="IPR031825">
    <property type="entry name" value="RXLR"/>
</dbReference>
<keyword evidence="4 5" id="KW-0732">Signal</keyword>
<comment type="similarity">
    <text evidence="2 5">Belongs to the RxLR effector family.</text>
</comment>
<comment type="subcellular location">
    <subcellularLocation>
        <location evidence="1 5">Secreted</location>
    </subcellularLocation>
</comment>
<feature type="signal peptide" evidence="5">
    <location>
        <begin position="1"/>
        <end position="22"/>
    </location>
</feature>
<evidence type="ECO:0000256" key="4">
    <source>
        <dbReference type="ARBA" id="ARBA00022729"/>
    </source>
</evidence>
<comment type="function">
    <text evidence="5">Effector that suppresses plant defense responses during pathogen infection.</text>
</comment>
<comment type="caution">
    <text evidence="7">The sequence shown here is derived from an EMBL/GenBank/DDBJ whole genome shotgun (WGS) entry which is preliminary data.</text>
</comment>
<evidence type="ECO:0000313" key="8">
    <source>
        <dbReference type="Proteomes" id="UP000198211"/>
    </source>
</evidence>
<proteinExistence type="inferred from homology"/>
<evidence type="ECO:0000256" key="2">
    <source>
        <dbReference type="ARBA" id="ARBA00010400"/>
    </source>
</evidence>
<evidence type="ECO:0000256" key="1">
    <source>
        <dbReference type="ARBA" id="ARBA00004613"/>
    </source>
</evidence>
<reference evidence="8" key="1">
    <citation type="submission" date="2017-03" db="EMBL/GenBank/DDBJ databases">
        <title>Phytopthora megakarya and P. palmivora, two closely related causual agents of cacao black pod achieved similar genome size and gene model numbers by different mechanisms.</title>
        <authorList>
            <person name="Ali S."/>
            <person name="Shao J."/>
            <person name="Larry D.J."/>
            <person name="Kronmiller B."/>
            <person name="Shen D."/>
            <person name="Strem M.D."/>
            <person name="Melnick R.L."/>
            <person name="Guiltinan M.J."/>
            <person name="Tyler B.M."/>
            <person name="Meinhardt L.W."/>
            <person name="Bailey B.A."/>
        </authorList>
    </citation>
    <scope>NUCLEOTIDE SEQUENCE [LARGE SCALE GENOMIC DNA]</scope>
    <source>
        <strain evidence="8">zdho120</strain>
    </source>
</reference>
<dbReference type="GO" id="GO:0005576">
    <property type="term" value="C:extracellular region"/>
    <property type="evidence" value="ECO:0007669"/>
    <property type="project" value="UniProtKB-SubCell"/>
</dbReference>
<dbReference type="AlphaFoldDB" id="A0A225VV07"/>
<gene>
    <name evidence="7" type="ORF">PHMEG_00018387</name>
</gene>
<evidence type="ECO:0000313" key="7">
    <source>
        <dbReference type="EMBL" id="OWZ08984.1"/>
    </source>
</evidence>
<accession>A0A225VV07</accession>
<evidence type="ECO:0000256" key="5">
    <source>
        <dbReference type="RuleBase" id="RU367124"/>
    </source>
</evidence>
<dbReference type="OrthoDB" id="128182at2759"/>
<dbReference type="Pfam" id="PF16810">
    <property type="entry name" value="RXLR"/>
    <property type="match status" value="1"/>
</dbReference>
<protein>
    <recommendedName>
        <fullName evidence="5">RxLR effector protein</fullName>
    </recommendedName>
</protein>
<feature type="region of interest" description="Disordered" evidence="6">
    <location>
        <begin position="63"/>
        <end position="83"/>
    </location>
</feature>
<keyword evidence="3 5" id="KW-0964">Secreted</keyword>
<dbReference type="EMBL" id="NBNE01002956">
    <property type="protein sequence ID" value="OWZ08984.1"/>
    <property type="molecule type" value="Genomic_DNA"/>
</dbReference>
<organism evidence="7 8">
    <name type="scientific">Phytophthora megakarya</name>
    <dbReference type="NCBI Taxonomy" id="4795"/>
    <lineage>
        <taxon>Eukaryota</taxon>
        <taxon>Sar</taxon>
        <taxon>Stramenopiles</taxon>
        <taxon>Oomycota</taxon>
        <taxon>Peronosporomycetes</taxon>
        <taxon>Peronosporales</taxon>
        <taxon>Peronosporaceae</taxon>
        <taxon>Phytophthora</taxon>
    </lineage>
</organism>
<evidence type="ECO:0000256" key="6">
    <source>
        <dbReference type="SAM" id="MobiDB-lite"/>
    </source>
</evidence>
<feature type="compositionally biased region" description="Acidic residues" evidence="6">
    <location>
        <begin position="70"/>
        <end position="79"/>
    </location>
</feature>
<sequence length="148" mass="16934">MRLSVAFLAVIATITGYAVTNAELPHISPKTAATLTEDISVMGSHVLTRSLKLDNGSDTEKRFLRKHREDEDEADDHIDEEERKGGKNLFAEWKLAEMQNSVKTFKRFANWKAYGLDPTAVFNTMMSKGLYEKYKNLYSMYNRNYATI</sequence>